<keyword evidence="4 7" id="KW-0812">Transmembrane</keyword>
<feature type="transmembrane region" description="Helical" evidence="7">
    <location>
        <begin position="233"/>
        <end position="254"/>
    </location>
</feature>
<dbReference type="CDD" id="cd06173">
    <property type="entry name" value="MFS_MefA_like"/>
    <property type="match status" value="1"/>
</dbReference>
<evidence type="ECO:0000313" key="9">
    <source>
        <dbReference type="EMBL" id="MBT1541198.1"/>
    </source>
</evidence>
<feature type="transmembrane region" description="Helical" evidence="7">
    <location>
        <begin position="384"/>
        <end position="408"/>
    </location>
</feature>
<dbReference type="SUPFAM" id="SSF103473">
    <property type="entry name" value="MFS general substrate transporter"/>
    <property type="match status" value="1"/>
</dbReference>
<dbReference type="EMBL" id="JAHEWX010000004">
    <property type="protein sequence ID" value="MBT1541198.1"/>
    <property type="molecule type" value="Genomic_DNA"/>
</dbReference>
<dbReference type="Gene3D" id="1.20.1250.20">
    <property type="entry name" value="MFS general substrate transporter like domains"/>
    <property type="match status" value="1"/>
</dbReference>
<feature type="transmembrane region" description="Helical" evidence="7">
    <location>
        <begin position="181"/>
        <end position="200"/>
    </location>
</feature>
<feature type="transmembrane region" description="Helical" evidence="7">
    <location>
        <begin position="53"/>
        <end position="76"/>
    </location>
</feature>
<evidence type="ECO:0000256" key="5">
    <source>
        <dbReference type="ARBA" id="ARBA00022989"/>
    </source>
</evidence>
<feature type="transmembrane region" description="Helical" evidence="7">
    <location>
        <begin position="151"/>
        <end position="175"/>
    </location>
</feature>
<dbReference type="InterPro" id="IPR020846">
    <property type="entry name" value="MFS_dom"/>
</dbReference>
<evidence type="ECO:0000256" key="2">
    <source>
        <dbReference type="ARBA" id="ARBA00022448"/>
    </source>
</evidence>
<dbReference type="GO" id="GO:0022857">
    <property type="term" value="F:transmembrane transporter activity"/>
    <property type="evidence" value="ECO:0007669"/>
    <property type="project" value="InterPro"/>
</dbReference>
<dbReference type="Pfam" id="PF05977">
    <property type="entry name" value="MFS_3"/>
    <property type="match status" value="1"/>
</dbReference>
<dbReference type="RefSeq" id="WP_056069370.1">
    <property type="nucleotide sequence ID" value="NZ_JAHEWX010000004.1"/>
</dbReference>
<feature type="transmembrane region" description="Helical" evidence="7">
    <location>
        <begin position="357"/>
        <end position="378"/>
    </location>
</feature>
<gene>
    <name evidence="9" type="ORF">KK103_05435</name>
</gene>
<evidence type="ECO:0000256" key="6">
    <source>
        <dbReference type="ARBA" id="ARBA00023136"/>
    </source>
</evidence>
<evidence type="ECO:0000313" key="10">
    <source>
        <dbReference type="Proteomes" id="UP000709437"/>
    </source>
</evidence>
<protein>
    <submittedName>
        <fullName evidence="9">MFS transporter</fullName>
    </submittedName>
</protein>
<evidence type="ECO:0000256" key="1">
    <source>
        <dbReference type="ARBA" id="ARBA00004651"/>
    </source>
</evidence>
<dbReference type="PANTHER" id="PTHR23513:SF11">
    <property type="entry name" value="STAPHYLOFERRIN A TRANSPORTER"/>
    <property type="match status" value="1"/>
</dbReference>
<dbReference type="GO" id="GO:0005886">
    <property type="term" value="C:plasma membrane"/>
    <property type="evidence" value="ECO:0007669"/>
    <property type="project" value="UniProtKB-SubCell"/>
</dbReference>
<proteinExistence type="predicted"/>
<evidence type="ECO:0000259" key="8">
    <source>
        <dbReference type="PROSITE" id="PS50850"/>
    </source>
</evidence>
<evidence type="ECO:0000256" key="3">
    <source>
        <dbReference type="ARBA" id="ARBA00022475"/>
    </source>
</evidence>
<feature type="transmembrane region" description="Helical" evidence="7">
    <location>
        <begin position="266"/>
        <end position="287"/>
    </location>
</feature>
<feature type="transmembrane region" description="Helical" evidence="7">
    <location>
        <begin position="12"/>
        <end position="33"/>
    </location>
</feature>
<dbReference type="PROSITE" id="PS50850">
    <property type="entry name" value="MFS"/>
    <property type="match status" value="1"/>
</dbReference>
<feature type="domain" description="Major facilitator superfamily (MFS) profile" evidence="8">
    <location>
        <begin position="22"/>
        <end position="412"/>
    </location>
</feature>
<keyword evidence="3" id="KW-1003">Cell membrane</keyword>
<feature type="transmembrane region" description="Helical" evidence="7">
    <location>
        <begin position="115"/>
        <end position="139"/>
    </location>
</feature>
<dbReference type="InterPro" id="IPR010290">
    <property type="entry name" value="TM_effector"/>
</dbReference>
<feature type="transmembrane region" description="Helical" evidence="7">
    <location>
        <begin position="299"/>
        <end position="324"/>
    </location>
</feature>
<comment type="caution">
    <text evidence="9">The sequence shown here is derived from an EMBL/GenBank/DDBJ whole genome shotgun (WGS) entry which is preliminary data.</text>
</comment>
<sequence>MTTDRTTDAPRGGALAPLAIPVFRALWIAVLVSNIGSWMQTVGAQWLLVDEHAAPVVVALVQTASSLPVLLVGIPAGVIGEFVDRRRLLIGVQAFQVVVGVVMTVLTATGDMTPALLLTVTFLLGTASALQLPAYQALVPEIVPRAAITDAAALSSVGVNVARAIGPALAGVVIAQLGVPFVFAANALSFALFLVVLVAWRGYQRPETRAEPFIDATRAGLRYVLHAAVVRRLLVQLAVFMVPANALWALLPLVADGSLGLSSGGYGLLLAAVGTGSVGGAFVMPAVRARLGIGRTVGTASVVFGVCTTVVALVPVLAVVLVALLVGGVAWIAVVTTLNGTVQAFLPAWVRTRGLAAYQLVLFGCTAIGAALAGAVATPLGVTGVLAGAGVLTALSAALLLVSGFPVLTDRQRAVTPMPFGDQVFVPDDHGAATGETLVLLHWTVPAGAVDEFRARAERLGRSRRRTGARDWNLYRDRATGPDAWVEAFRVGSWQEHVDQHEVRQTGDDARTLRAVHEIAGEPRVEHLVAEGASGPSSR</sequence>
<keyword evidence="2" id="KW-0813">Transport</keyword>
<evidence type="ECO:0000256" key="7">
    <source>
        <dbReference type="SAM" id="Phobius"/>
    </source>
</evidence>
<dbReference type="InterPro" id="IPR036259">
    <property type="entry name" value="MFS_trans_sf"/>
</dbReference>
<feature type="transmembrane region" description="Helical" evidence="7">
    <location>
        <begin position="88"/>
        <end position="109"/>
    </location>
</feature>
<keyword evidence="6 7" id="KW-0472">Membrane</keyword>
<accession>A0A9Q2W3A9</accession>
<keyword evidence="5 7" id="KW-1133">Transmembrane helix</keyword>
<organism evidence="9 10">
    <name type="scientific">Curtobacterium flaccumfaciens pv. flaccumfaciens</name>
    <dbReference type="NCBI Taxonomy" id="138532"/>
    <lineage>
        <taxon>Bacteria</taxon>
        <taxon>Bacillati</taxon>
        <taxon>Actinomycetota</taxon>
        <taxon>Actinomycetes</taxon>
        <taxon>Micrococcales</taxon>
        <taxon>Microbacteriaceae</taxon>
        <taxon>Curtobacterium</taxon>
    </lineage>
</organism>
<dbReference type="AlphaFoldDB" id="A0A9Q2W3A9"/>
<feature type="transmembrane region" description="Helical" evidence="7">
    <location>
        <begin position="330"/>
        <end position="350"/>
    </location>
</feature>
<dbReference type="PANTHER" id="PTHR23513">
    <property type="entry name" value="INTEGRAL MEMBRANE EFFLUX PROTEIN-RELATED"/>
    <property type="match status" value="1"/>
</dbReference>
<reference evidence="9" key="1">
    <citation type="submission" date="2021-05" db="EMBL/GenBank/DDBJ databases">
        <title>Whole genome sequence of Curtobacterium flaccumfaciens pv. flaccumfaciens strain CFBP 3417.</title>
        <authorList>
            <person name="Osdaghi E."/>
            <person name="Taghouti G."/>
            <person name="Portier P."/>
            <person name="Fazliarab A."/>
            <person name="Taghavi S.M."/>
            <person name="Briand M."/>
            <person name="Le-Saux M."/>
            <person name="Jacques M.-A."/>
        </authorList>
    </citation>
    <scope>NUCLEOTIDE SEQUENCE</scope>
    <source>
        <strain evidence="9">CFBP 3417</strain>
    </source>
</reference>
<name>A0A9Q2W3A9_9MICO</name>
<dbReference type="Proteomes" id="UP000709437">
    <property type="component" value="Unassembled WGS sequence"/>
</dbReference>
<evidence type="ECO:0000256" key="4">
    <source>
        <dbReference type="ARBA" id="ARBA00022692"/>
    </source>
</evidence>
<comment type="subcellular location">
    <subcellularLocation>
        <location evidence="1">Cell membrane</location>
        <topology evidence="1">Multi-pass membrane protein</topology>
    </subcellularLocation>
</comment>